<dbReference type="InterPro" id="IPR011032">
    <property type="entry name" value="GroES-like_sf"/>
</dbReference>
<evidence type="ECO:0000256" key="2">
    <source>
        <dbReference type="ARBA" id="ARBA00011245"/>
    </source>
</evidence>
<keyword evidence="6" id="KW-1185">Reference proteome</keyword>
<dbReference type="InterPro" id="IPR047122">
    <property type="entry name" value="Trans-enoyl_RdTase-like"/>
</dbReference>
<name>A0A6A5UUS3_9PLEO</name>
<dbReference type="SUPFAM" id="SSF50129">
    <property type="entry name" value="GroES-like"/>
    <property type="match status" value="1"/>
</dbReference>
<dbReference type="InterPro" id="IPR020843">
    <property type="entry name" value="ER"/>
</dbReference>
<evidence type="ECO:0000256" key="1">
    <source>
        <dbReference type="ARBA" id="ARBA00008072"/>
    </source>
</evidence>
<dbReference type="Pfam" id="PF08240">
    <property type="entry name" value="ADH_N"/>
    <property type="match status" value="1"/>
</dbReference>
<evidence type="ECO:0000313" key="5">
    <source>
        <dbReference type="EMBL" id="KAF1968943.1"/>
    </source>
</evidence>
<comment type="similarity">
    <text evidence="1">Belongs to the zinc-containing alcohol dehydrogenase family.</text>
</comment>
<dbReference type="AlphaFoldDB" id="A0A6A5UUS3"/>
<dbReference type="SMART" id="SM00829">
    <property type="entry name" value="PKS_ER"/>
    <property type="match status" value="1"/>
</dbReference>
<sequence>MATQKAIAVQEVGKPVVAVSNYPIHQPGPKQVQVRVTVAALNPHDQKGRDIGLFTQDCHPVVLGSDVVGVVTVLGEGATRFKVGDRIFGQAALTPDSSSKALQQFAILDEDFASVILEGVSEDDAATIPTNHLAPYIGFFSDEQGLGLPTLGAWLVGLGTIVVVGGKEEELKGFGATHVVDRHGGHDVVLKRIRDIVGDDLVYAFDAANVPAEQYLAINALSNSKLGALARLLSRGPPTDASKTHHTQNRYVLKGVLGFSHLHQDLATPLWKHIAEYLVEGRIKPSEYVVEQGLDTEKVNAVFDCYRDGQPVIHAHFRISEYVRSNLFPGSLVIFRCTAIRL</sequence>
<organism evidence="5 6">
    <name type="scientific">Bimuria novae-zelandiae CBS 107.79</name>
    <dbReference type="NCBI Taxonomy" id="1447943"/>
    <lineage>
        <taxon>Eukaryota</taxon>
        <taxon>Fungi</taxon>
        <taxon>Dikarya</taxon>
        <taxon>Ascomycota</taxon>
        <taxon>Pezizomycotina</taxon>
        <taxon>Dothideomycetes</taxon>
        <taxon>Pleosporomycetidae</taxon>
        <taxon>Pleosporales</taxon>
        <taxon>Massarineae</taxon>
        <taxon>Didymosphaeriaceae</taxon>
        <taxon>Bimuria</taxon>
    </lineage>
</organism>
<dbReference type="Gene3D" id="3.40.50.720">
    <property type="entry name" value="NAD(P)-binding Rossmann-like Domain"/>
    <property type="match status" value="1"/>
</dbReference>
<dbReference type="GO" id="GO:0016651">
    <property type="term" value="F:oxidoreductase activity, acting on NAD(P)H"/>
    <property type="evidence" value="ECO:0007669"/>
    <property type="project" value="InterPro"/>
</dbReference>
<keyword evidence="3" id="KW-0560">Oxidoreductase</keyword>
<dbReference type="InterPro" id="IPR036291">
    <property type="entry name" value="NAD(P)-bd_dom_sf"/>
</dbReference>
<reference evidence="5" key="1">
    <citation type="journal article" date="2020" name="Stud. Mycol.">
        <title>101 Dothideomycetes genomes: a test case for predicting lifestyles and emergence of pathogens.</title>
        <authorList>
            <person name="Haridas S."/>
            <person name="Albert R."/>
            <person name="Binder M."/>
            <person name="Bloem J."/>
            <person name="Labutti K."/>
            <person name="Salamov A."/>
            <person name="Andreopoulos B."/>
            <person name="Baker S."/>
            <person name="Barry K."/>
            <person name="Bills G."/>
            <person name="Bluhm B."/>
            <person name="Cannon C."/>
            <person name="Castanera R."/>
            <person name="Culley D."/>
            <person name="Daum C."/>
            <person name="Ezra D."/>
            <person name="Gonzalez J."/>
            <person name="Henrissat B."/>
            <person name="Kuo A."/>
            <person name="Liang C."/>
            <person name="Lipzen A."/>
            <person name="Lutzoni F."/>
            <person name="Magnuson J."/>
            <person name="Mondo S."/>
            <person name="Nolan M."/>
            <person name="Ohm R."/>
            <person name="Pangilinan J."/>
            <person name="Park H.-J."/>
            <person name="Ramirez L."/>
            <person name="Alfaro M."/>
            <person name="Sun H."/>
            <person name="Tritt A."/>
            <person name="Yoshinaga Y."/>
            <person name="Zwiers L.-H."/>
            <person name="Turgeon B."/>
            <person name="Goodwin S."/>
            <person name="Spatafora J."/>
            <person name="Crous P."/>
            <person name="Grigoriev I."/>
        </authorList>
    </citation>
    <scope>NUCLEOTIDE SEQUENCE</scope>
    <source>
        <strain evidence="5">CBS 107.79</strain>
    </source>
</reference>
<dbReference type="Proteomes" id="UP000800036">
    <property type="component" value="Unassembled WGS sequence"/>
</dbReference>
<proteinExistence type="inferred from homology"/>
<feature type="domain" description="Enoyl reductase (ER)" evidence="4">
    <location>
        <begin position="10"/>
        <end position="313"/>
    </location>
</feature>
<dbReference type="PANTHER" id="PTHR45348:SF2">
    <property type="entry name" value="ZINC-TYPE ALCOHOL DEHYDROGENASE-LIKE PROTEIN C2E1P3.01"/>
    <property type="match status" value="1"/>
</dbReference>
<accession>A0A6A5UUS3</accession>
<dbReference type="EMBL" id="ML976715">
    <property type="protein sequence ID" value="KAF1968943.1"/>
    <property type="molecule type" value="Genomic_DNA"/>
</dbReference>
<evidence type="ECO:0000256" key="3">
    <source>
        <dbReference type="ARBA" id="ARBA00023002"/>
    </source>
</evidence>
<evidence type="ECO:0000313" key="6">
    <source>
        <dbReference type="Proteomes" id="UP000800036"/>
    </source>
</evidence>
<dbReference type="InterPro" id="IPR013154">
    <property type="entry name" value="ADH-like_N"/>
</dbReference>
<dbReference type="OrthoDB" id="9992527at2759"/>
<comment type="subunit">
    <text evidence="2">Monomer.</text>
</comment>
<evidence type="ECO:0000259" key="4">
    <source>
        <dbReference type="SMART" id="SM00829"/>
    </source>
</evidence>
<dbReference type="SUPFAM" id="SSF51735">
    <property type="entry name" value="NAD(P)-binding Rossmann-fold domains"/>
    <property type="match status" value="1"/>
</dbReference>
<protein>
    <submittedName>
        <fullName evidence="5">GroES-like protein</fullName>
    </submittedName>
</protein>
<dbReference type="Gene3D" id="3.90.180.10">
    <property type="entry name" value="Medium-chain alcohol dehydrogenases, catalytic domain"/>
    <property type="match status" value="2"/>
</dbReference>
<gene>
    <name evidence="5" type="ORF">BU23DRAFT_655126</name>
</gene>
<dbReference type="PANTHER" id="PTHR45348">
    <property type="entry name" value="HYPOTHETICAL OXIDOREDUCTASE (EUROFUNG)"/>
    <property type="match status" value="1"/>
</dbReference>